<keyword evidence="1" id="KW-0812">Transmembrane</keyword>
<dbReference type="EMBL" id="CP118848">
    <property type="protein sequence ID" value="WHI60662.1"/>
    <property type="molecule type" value="Genomic_DNA"/>
</dbReference>
<keyword evidence="1" id="KW-1133">Transmembrane helix</keyword>
<evidence type="ECO:0000313" key="2">
    <source>
        <dbReference type="EMBL" id="WHI60662.1"/>
    </source>
</evidence>
<gene>
    <name evidence="2" type="ORF">PYH69_03255</name>
</gene>
<evidence type="ECO:0000313" key="3">
    <source>
        <dbReference type="Proteomes" id="UP001223261"/>
    </source>
</evidence>
<dbReference type="InterPro" id="IPR049869">
    <property type="entry name" value="VraH"/>
</dbReference>
<dbReference type="AlphaFoldDB" id="A0AAX3W643"/>
<keyword evidence="1" id="KW-0472">Membrane</keyword>
<protein>
    <submittedName>
        <fullName evidence="2">VraH family protein</fullName>
    </submittedName>
</protein>
<proteinExistence type="predicted"/>
<reference evidence="2" key="1">
    <citation type="journal article" date="2023" name="Antibiotics">
        <title>Prevalence and Molecular Characterization of Methicillin-Resistant Staphylococci (MRS) and Mammaliicocci (MRM) in Dromedary Camels from Algeria: First Detection of SCCmec-mecC Hybrid in Methicillin-Resistant Mammaliicoccus lentus.</title>
        <authorList>
            <person name="Belhout C."/>
            <person name="Boyen F."/>
            <person name="Vereecke N."/>
            <person name="Theuns S."/>
            <person name="Taibi N."/>
            <person name="Stegger M."/>
            <person name="de la Fe-Rodriguez P.Y."/>
            <person name="Bouayad L."/>
            <person name="Elgroud R."/>
            <person name="Butaye P."/>
        </authorList>
    </citation>
    <scope>NUCLEOTIDE SEQUENCE</scope>
    <source>
        <strain evidence="2">7048</strain>
    </source>
</reference>
<name>A0AAX3W643_MAMLE</name>
<dbReference type="Proteomes" id="UP001223261">
    <property type="component" value="Chromosome"/>
</dbReference>
<evidence type="ECO:0000256" key="1">
    <source>
        <dbReference type="SAM" id="Phobius"/>
    </source>
</evidence>
<feature type="transmembrane region" description="Helical" evidence="1">
    <location>
        <begin position="20"/>
        <end position="50"/>
    </location>
</feature>
<dbReference type="RefSeq" id="WP_064205364.1">
    <property type="nucleotide sequence ID" value="NZ_CABIVY010000019.1"/>
</dbReference>
<sequence>MTIKQIVNDLLNKKWSLEDLIWLILICIISSTFTTPLLGVPIGIIVYFLLFSNDEDFDETAEKNNFQDKNKK</sequence>
<accession>A0AAX3W643</accession>
<organism evidence="2 3">
    <name type="scientific">Mammaliicoccus lentus</name>
    <name type="common">Staphylococcus lentus</name>
    <dbReference type="NCBI Taxonomy" id="42858"/>
    <lineage>
        <taxon>Bacteria</taxon>
        <taxon>Bacillati</taxon>
        <taxon>Bacillota</taxon>
        <taxon>Bacilli</taxon>
        <taxon>Bacillales</taxon>
        <taxon>Staphylococcaceae</taxon>
        <taxon>Mammaliicoccus</taxon>
    </lineage>
</organism>
<dbReference type="NCBIfam" id="NF033835">
    <property type="entry name" value="VraH_fam"/>
    <property type="match status" value="1"/>
</dbReference>